<accession>A0ABW1QVI1</accession>
<keyword evidence="2" id="KW-1185">Reference proteome</keyword>
<evidence type="ECO:0000313" key="1">
    <source>
        <dbReference type="EMBL" id="MFC6152952.1"/>
    </source>
</evidence>
<dbReference type="Gene3D" id="2.60.40.10">
    <property type="entry name" value="Immunoglobulins"/>
    <property type="match status" value="1"/>
</dbReference>
<dbReference type="InterPro" id="IPR013783">
    <property type="entry name" value="Ig-like_fold"/>
</dbReference>
<organism evidence="1 2">
    <name type="scientific">Nocardioides yefusunii</name>
    <dbReference type="NCBI Taxonomy" id="2500546"/>
    <lineage>
        <taxon>Bacteria</taxon>
        <taxon>Bacillati</taxon>
        <taxon>Actinomycetota</taxon>
        <taxon>Actinomycetes</taxon>
        <taxon>Propionibacteriales</taxon>
        <taxon>Nocardioidaceae</taxon>
        <taxon>Nocardioides</taxon>
    </lineage>
</organism>
<name>A0ABW1QVI1_9ACTN</name>
<dbReference type="Proteomes" id="UP001596098">
    <property type="component" value="Unassembled WGS sequence"/>
</dbReference>
<sequence length="166" mass="18075">MTGKTFKVSGKAKGVRTVTVQKREGQQWRKVKTVKVKNGSWKATLRAPKKTGRYTLRVTTNSSASKSVNITVRTRTKITLVVPQKMTSEDKAKFTGRTTKAKARTVVKLQRKSAGKWVTLAKARTNKAGRYTIKHTPTPGSESHVSVCRGWPGAGWQGGAGSSGSM</sequence>
<dbReference type="EMBL" id="JBHSQI010000002">
    <property type="protein sequence ID" value="MFC6152952.1"/>
    <property type="molecule type" value="Genomic_DNA"/>
</dbReference>
<reference evidence="2" key="1">
    <citation type="journal article" date="2019" name="Int. J. Syst. Evol. Microbiol.">
        <title>The Global Catalogue of Microorganisms (GCM) 10K type strain sequencing project: providing services to taxonomists for standard genome sequencing and annotation.</title>
        <authorList>
            <consortium name="The Broad Institute Genomics Platform"/>
            <consortium name="The Broad Institute Genome Sequencing Center for Infectious Disease"/>
            <person name="Wu L."/>
            <person name="Ma J."/>
        </authorList>
    </citation>
    <scope>NUCLEOTIDE SEQUENCE [LARGE SCALE GENOMIC DNA]</scope>
    <source>
        <strain evidence="2">DFY28</strain>
    </source>
</reference>
<gene>
    <name evidence="1" type="ORF">ACFPWU_04625</name>
</gene>
<proteinExistence type="predicted"/>
<comment type="caution">
    <text evidence="1">The sequence shown here is derived from an EMBL/GenBank/DDBJ whole genome shotgun (WGS) entry which is preliminary data.</text>
</comment>
<evidence type="ECO:0000313" key="2">
    <source>
        <dbReference type="Proteomes" id="UP001596098"/>
    </source>
</evidence>
<protein>
    <submittedName>
        <fullName evidence="1">DUF4469 domain-containing protein</fullName>
    </submittedName>
</protein>
<dbReference type="RefSeq" id="WP_164878618.1">
    <property type="nucleotide sequence ID" value="NZ_CP034929.1"/>
</dbReference>